<dbReference type="Proteomes" id="UP000288943">
    <property type="component" value="Chromosome"/>
</dbReference>
<evidence type="ECO:0000313" key="2">
    <source>
        <dbReference type="EMBL" id="MCY9597936.1"/>
    </source>
</evidence>
<evidence type="ECO:0000256" key="1">
    <source>
        <dbReference type="SAM" id="SignalP"/>
    </source>
</evidence>
<dbReference type="GeneID" id="95377593"/>
<evidence type="ECO:0000313" key="5">
    <source>
        <dbReference type="Proteomes" id="UP001527202"/>
    </source>
</evidence>
<evidence type="ECO:0000313" key="3">
    <source>
        <dbReference type="EMBL" id="QAV20313.1"/>
    </source>
</evidence>
<dbReference type="RefSeq" id="WP_042232519.1">
    <property type="nucleotide sequence ID" value="NZ_CP026520.1"/>
</dbReference>
<proteinExistence type="predicted"/>
<name>A0A410X108_9BACL</name>
<accession>A0A410X108</accession>
<evidence type="ECO:0000313" key="4">
    <source>
        <dbReference type="Proteomes" id="UP000288943"/>
    </source>
</evidence>
<organism evidence="3 4">
    <name type="scientific">Paenibacillus chitinolyticus</name>
    <dbReference type="NCBI Taxonomy" id="79263"/>
    <lineage>
        <taxon>Bacteria</taxon>
        <taxon>Bacillati</taxon>
        <taxon>Bacillota</taxon>
        <taxon>Bacilli</taxon>
        <taxon>Bacillales</taxon>
        <taxon>Paenibacillaceae</taxon>
        <taxon>Paenibacillus</taxon>
    </lineage>
</organism>
<protein>
    <submittedName>
        <fullName evidence="3">Uncharacterized protein</fullName>
    </submittedName>
</protein>
<feature type="signal peptide" evidence="1">
    <location>
        <begin position="1"/>
        <end position="25"/>
    </location>
</feature>
<keyword evidence="1" id="KW-0732">Signal</keyword>
<gene>
    <name evidence="2" type="ORF">M5X16_19405</name>
    <name evidence="3" type="ORF">PC41400_22640</name>
</gene>
<keyword evidence="5" id="KW-1185">Reference proteome</keyword>
<dbReference type="KEGG" id="pchi:PC41400_22640"/>
<dbReference type="Proteomes" id="UP001527202">
    <property type="component" value="Unassembled WGS sequence"/>
</dbReference>
<dbReference type="EMBL" id="CP026520">
    <property type="protein sequence ID" value="QAV20313.1"/>
    <property type="molecule type" value="Genomic_DNA"/>
</dbReference>
<reference evidence="3 4" key="1">
    <citation type="submission" date="2018-01" db="EMBL/GenBank/DDBJ databases">
        <title>The whole genome sequencing and assembly of Paenibacillus chitinolyticus KCCM 41400 strain.</title>
        <authorList>
            <person name="Kim J.-Y."/>
            <person name="Park M.-K."/>
            <person name="Lee Y.-J."/>
            <person name="Yi H."/>
            <person name="Bahn Y.-S."/>
            <person name="Kim J.F."/>
            <person name="Lee D.-W."/>
        </authorList>
    </citation>
    <scope>NUCLEOTIDE SEQUENCE [LARGE SCALE GENOMIC DNA]</scope>
    <source>
        <strain evidence="3 4">KCCM 41400</strain>
    </source>
</reference>
<sequence length="710" mass="77625">MRNKMAARATALALILTLSTGGVLAATPAAAASGQPALGSVAAGASGSFELQNIQLLPDQNGNIVTFTVGVHNKSAADLALVDYWVRLKSKTGHTYTVRLMPQDKAVNKIGAHSSGQVSYYAKVGSGEKLQDLQVQFIKWDFSQPNSERVLGQISVPASYTGVTPTGQNADFQVGSSELRASTEKFTNGKNEKYYLPAISLQLENIGGAAVTLPEVQFSVRTPEGLLYPLDAKNAKDLKISPKETKTVQLSGAIPLKAGEKGWELVITRIHPELKFNTLLAAYQLPAVSKPAGGESGKETQFMNKSGLYTAKLGGIYRLPWEDQDILTANVTLSNKGEQSLPIPDMTAHFLLDNAVKVEAKLVRTGKVIGIDPGSSLSVEALGKIPYTYAFKEVKLVIQEKESDTQVNDLLELTAKPDLQQLPFVGLGAKYAREEIGRKAQYTVAEINSYEGLSGSIVSAELEIENAEKRFAPVTGLVAHFQLKDGTVFPASVSDIKKTVAPGGKARLNVWAALPKGTDMENVRLLIGDSVTLETGEGKPGDGQQTVKTDAYVRPVTFALPKENKDVKDKLKDLTLFPYTVSMSRINTSINNDVLTLKFNYDISKQLLTETAPEGHKLVLVFEDYKGNKSFEKAYELKNWEPRDGKSAEQVTDNELRIGKKENFTIQLQDADLIFKQRFLDKYHLSVYHEFQGQRKLLAKQSIDWFAYSD</sequence>
<reference evidence="2 5" key="2">
    <citation type="submission" date="2022-05" db="EMBL/GenBank/DDBJ databases">
        <title>Genome Sequencing of Bee-Associated Microbes.</title>
        <authorList>
            <person name="Dunlap C."/>
        </authorList>
    </citation>
    <scope>NUCLEOTIDE SEQUENCE [LARGE SCALE GENOMIC DNA]</scope>
    <source>
        <strain evidence="2 5">NRRL B-23120</strain>
    </source>
</reference>
<dbReference type="AlphaFoldDB" id="A0A410X108"/>
<feature type="chain" id="PRO_5039443643" evidence="1">
    <location>
        <begin position="26"/>
        <end position="710"/>
    </location>
</feature>
<dbReference type="OrthoDB" id="2675985at2"/>
<dbReference type="EMBL" id="JAMDMJ010000025">
    <property type="protein sequence ID" value="MCY9597936.1"/>
    <property type="molecule type" value="Genomic_DNA"/>
</dbReference>